<proteinExistence type="predicted"/>
<dbReference type="EMBL" id="MFYX01000077">
    <property type="protein sequence ID" value="OGK04044.1"/>
    <property type="molecule type" value="Genomic_DNA"/>
</dbReference>
<reference evidence="2 3" key="1">
    <citation type="journal article" date="2016" name="Nat. Commun.">
        <title>Thousands of microbial genomes shed light on interconnected biogeochemical processes in an aquifer system.</title>
        <authorList>
            <person name="Anantharaman K."/>
            <person name="Brown C.T."/>
            <person name="Hug L.A."/>
            <person name="Sharon I."/>
            <person name="Castelle C.J."/>
            <person name="Probst A.J."/>
            <person name="Thomas B.C."/>
            <person name="Singh A."/>
            <person name="Wilkins M.J."/>
            <person name="Karaoz U."/>
            <person name="Brodie E.L."/>
            <person name="Williams K.H."/>
            <person name="Hubbard S.S."/>
            <person name="Banfield J.F."/>
        </authorList>
    </citation>
    <scope>NUCLEOTIDE SEQUENCE [LARGE SCALE GENOMIC DNA]</scope>
</reference>
<evidence type="ECO:0000256" key="1">
    <source>
        <dbReference type="SAM" id="Phobius"/>
    </source>
</evidence>
<accession>A0A1F7FBK7</accession>
<keyword evidence="1" id="KW-0812">Transmembrane</keyword>
<comment type="caution">
    <text evidence="2">The sequence shown here is derived from an EMBL/GenBank/DDBJ whole genome shotgun (WGS) entry which is preliminary data.</text>
</comment>
<evidence type="ECO:0000313" key="3">
    <source>
        <dbReference type="Proteomes" id="UP000179243"/>
    </source>
</evidence>
<evidence type="ECO:0008006" key="4">
    <source>
        <dbReference type="Google" id="ProtNLM"/>
    </source>
</evidence>
<organism evidence="2 3">
    <name type="scientific">Candidatus Raymondbacteria bacterium RIFOXYD12_FULL_49_13</name>
    <dbReference type="NCBI Taxonomy" id="1817890"/>
    <lineage>
        <taxon>Bacteria</taxon>
        <taxon>Raymondiibacteriota</taxon>
    </lineage>
</organism>
<sequence length="72" mass="7337">MNTILSKRNLAILAAGVVTILAGYLCLASGTADGVLSLSVAPVLLVLGYCVIIPAAFLVKNKDYGGNGENKS</sequence>
<dbReference type="AlphaFoldDB" id="A0A1F7FBK7"/>
<gene>
    <name evidence="2" type="ORF">A2519_00895</name>
</gene>
<dbReference type="Proteomes" id="UP000179243">
    <property type="component" value="Unassembled WGS sequence"/>
</dbReference>
<feature type="transmembrane region" description="Helical" evidence="1">
    <location>
        <begin position="38"/>
        <end position="59"/>
    </location>
</feature>
<protein>
    <recommendedName>
        <fullName evidence="4">DUF3098 domain-containing protein</fullName>
    </recommendedName>
</protein>
<name>A0A1F7FBK7_UNCRA</name>
<keyword evidence="1" id="KW-0472">Membrane</keyword>
<keyword evidence="1" id="KW-1133">Transmembrane helix</keyword>
<evidence type="ECO:0000313" key="2">
    <source>
        <dbReference type="EMBL" id="OGK04044.1"/>
    </source>
</evidence>